<keyword evidence="4" id="KW-1185">Reference proteome</keyword>
<dbReference type="Pfam" id="PF26640">
    <property type="entry name" value="DUF8212"/>
    <property type="match status" value="1"/>
</dbReference>
<dbReference type="PANTHER" id="PTHR10622">
    <property type="entry name" value="HET DOMAIN-CONTAINING PROTEIN"/>
    <property type="match status" value="1"/>
</dbReference>
<dbReference type="InterPro" id="IPR058525">
    <property type="entry name" value="DUF8212"/>
</dbReference>
<feature type="region of interest" description="Disordered" evidence="1">
    <location>
        <begin position="517"/>
        <end position="563"/>
    </location>
</feature>
<protein>
    <recommendedName>
        <fullName evidence="2">DUF8212 domain-containing protein</fullName>
    </recommendedName>
</protein>
<proteinExistence type="predicted"/>
<name>A0AA40ELF7_9PEZI</name>
<evidence type="ECO:0000256" key="1">
    <source>
        <dbReference type="SAM" id="MobiDB-lite"/>
    </source>
</evidence>
<sequence>MRIWAQHPPQRTLTLLRYDAAVLENSPWFRRGWTLQELVAPQCVEFYGTKWLYLGNKHTLCERLSNITRIPRLLLRNPRALRPYSIAQRMSWAGGRNTTRIEDKAYSLLGIVDVNMPLLYGEGINAFIRLQEEIIKVSTDESLFAWSGHFHRDQLRLSMLAPDPDAFTPAANIVPLSAHGASSYAVTNRGLEIHLRLLPSDRPDDRIGVLHCHVEDDFSGYVGLHLMFLGTDTSGVPHYMRTETCKVSEEHATEATDSFIFLRNREDTTLVYRKLYLQINDNLNAKPRKPPFTLTPLRITSLPDSDMEWPSYTRVLRIESGGWIPVYVKLGFYVEREGLGNGLLVCLYLPWGSPDSTACLNAVPSTEPEMHATWSHWINWMAAHWRWGTAPKDVAKGECAMFAGKWAIQCALRRQILTDFMILGIRLVTVARTRLQTPPPSRESFITKTQSSLFISPFRVVASAESTRSVSDNSLMVPINEAYNPNEIPTYVRYDGPRAVLGAAADNSHANAPALVLPFTTSGPRHRNDATPGADTDPSAPAQGRGSGSTSREGAPAALREEG</sequence>
<dbReference type="EMBL" id="JAUKUD010000006">
    <property type="protein sequence ID" value="KAK0741534.1"/>
    <property type="molecule type" value="Genomic_DNA"/>
</dbReference>
<accession>A0AA40ELF7</accession>
<organism evidence="3 4">
    <name type="scientific">Schizothecium vesticola</name>
    <dbReference type="NCBI Taxonomy" id="314040"/>
    <lineage>
        <taxon>Eukaryota</taxon>
        <taxon>Fungi</taxon>
        <taxon>Dikarya</taxon>
        <taxon>Ascomycota</taxon>
        <taxon>Pezizomycotina</taxon>
        <taxon>Sordariomycetes</taxon>
        <taxon>Sordariomycetidae</taxon>
        <taxon>Sordariales</taxon>
        <taxon>Schizotheciaceae</taxon>
        <taxon>Schizothecium</taxon>
    </lineage>
</organism>
<dbReference type="PANTHER" id="PTHR10622:SF10">
    <property type="entry name" value="HET DOMAIN-CONTAINING PROTEIN"/>
    <property type="match status" value="1"/>
</dbReference>
<evidence type="ECO:0000313" key="3">
    <source>
        <dbReference type="EMBL" id="KAK0741534.1"/>
    </source>
</evidence>
<evidence type="ECO:0000259" key="2">
    <source>
        <dbReference type="Pfam" id="PF26640"/>
    </source>
</evidence>
<feature type="domain" description="DUF8212" evidence="2">
    <location>
        <begin position="125"/>
        <end position="153"/>
    </location>
</feature>
<gene>
    <name evidence="3" type="ORF">B0T18DRAFT_394114</name>
</gene>
<reference evidence="3" key="1">
    <citation type="submission" date="2023-06" db="EMBL/GenBank/DDBJ databases">
        <title>Genome-scale phylogeny and comparative genomics of the fungal order Sordariales.</title>
        <authorList>
            <consortium name="Lawrence Berkeley National Laboratory"/>
            <person name="Hensen N."/>
            <person name="Bonometti L."/>
            <person name="Westerberg I."/>
            <person name="Brannstrom I.O."/>
            <person name="Guillou S."/>
            <person name="Cros-Aarteil S."/>
            <person name="Calhoun S."/>
            <person name="Haridas S."/>
            <person name="Kuo A."/>
            <person name="Mondo S."/>
            <person name="Pangilinan J."/>
            <person name="Riley R."/>
            <person name="LaButti K."/>
            <person name="Andreopoulos B."/>
            <person name="Lipzen A."/>
            <person name="Chen C."/>
            <person name="Yanf M."/>
            <person name="Daum C."/>
            <person name="Ng V."/>
            <person name="Clum A."/>
            <person name="Steindorff A."/>
            <person name="Ohm R."/>
            <person name="Martin F."/>
            <person name="Silar P."/>
            <person name="Natvig D."/>
            <person name="Lalanne C."/>
            <person name="Gautier V."/>
            <person name="Ament-velasquez S.L."/>
            <person name="Kruys A."/>
            <person name="Hutchinson M.I."/>
            <person name="Powell A.J."/>
            <person name="Barry K."/>
            <person name="Miller A.N."/>
            <person name="Grigoriev I.V."/>
            <person name="Debuchy R."/>
            <person name="Gladieux P."/>
            <person name="Thoren M.H."/>
            <person name="Johannesson H."/>
        </authorList>
    </citation>
    <scope>NUCLEOTIDE SEQUENCE</scope>
    <source>
        <strain evidence="3">SMH3187-1</strain>
    </source>
</reference>
<comment type="caution">
    <text evidence="3">The sequence shown here is derived from an EMBL/GenBank/DDBJ whole genome shotgun (WGS) entry which is preliminary data.</text>
</comment>
<dbReference type="AlphaFoldDB" id="A0AA40ELF7"/>
<evidence type="ECO:0000313" key="4">
    <source>
        <dbReference type="Proteomes" id="UP001172155"/>
    </source>
</evidence>
<dbReference type="Proteomes" id="UP001172155">
    <property type="component" value="Unassembled WGS sequence"/>
</dbReference>